<dbReference type="SMART" id="SM00267">
    <property type="entry name" value="GGDEF"/>
    <property type="match status" value="1"/>
</dbReference>
<dbReference type="Pfam" id="PF11563">
    <property type="entry name" value="Protoglobin"/>
    <property type="match status" value="1"/>
</dbReference>
<dbReference type="InterPro" id="IPR029787">
    <property type="entry name" value="Nucleotide_cyclase"/>
</dbReference>
<dbReference type="SUPFAM" id="SSF46458">
    <property type="entry name" value="Globin-like"/>
    <property type="match status" value="1"/>
</dbReference>
<evidence type="ECO:0000259" key="7">
    <source>
        <dbReference type="PROSITE" id="PS50887"/>
    </source>
</evidence>
<dbReference type="PANTHER" id="PTHR44757">
    <property type="entry name" value="DIGUANYLATE CYCLASE DGCP"/>
    <property type="match status" value="1"/>
</dbReference>
<dbReference type="InterPro" id="IPR000700">
    <property type="entry name" value="PAS-assoc_C"/>
</dbReference>
<dbReference type="PANTHER" id="PTHR44757:SF2">
    <property type="entry name" value="BIOFILM ARCHITECTURE MAINTENANCE PROTEIN MBAA"/>
    <property type="match status" value="1"/>
</dbReference>
<dbReference type="RefSeq" id="WP_379680128.1">
    <property type="nucleotide sequence ID" value="NZ_JBHLWP010000013.1"/>
</dbReference>
<dbReference type="CDD" id="cd01949">
    <property type="entry name" value="GGDEF"/>
    <property type="match status" value="1"/>
</dbReference>
<dbReference type="Pfam" id="PF00990">
    <property type="entry name" value="GGDEF"/>
    <property type="match status" value="1"/>
</dbReference>
<dbReference type="InterPro" id="IPR043128">
    <property type="entry name" value="Rev_trsase/Diguanyl_cyclase"/>
</dbReference>
<evidence type="ECO:0000259" key="6">
    <source>
        <dbReference type="PROSITE" id="PS50883"/>
    </source>
</evidence>
<dbReference type="InterPro" id="IPR052155">
    <property type="entry name" value="Biofilm_reg_signaling"/>
</dbReference>
<dbReference type="CDD" id="cd00130">
    <property type="entry name" value="PAS"/>
    <property type="match status" value="1"/>
</dbReference>
<dbReference type="Gene3D" id="3.30.450.20">
    <property type="entry name" value="PAS domain"/>
    <property type="match status" value="2"/>
</dbReference>
<feature type="domain" description="PAC" evidence="5">
    <location>
        <begin position="398"/>
        <end position="449"/>
    </location>
</feature>
<gene>
    <name evidence="8" type="ORF">ACFFJK_14730</name>
</gene>
<evidence type="ECO:0000313" key="8">
    <source>
        <dbReference type="EMBL" id="MFC0253153.1"/>
    </source>
</evidence>
<sequence>MTFPYRHGASPGQPRQPEGPSTNELNEDIDNLARELGLDREEVDARKAFLELGEADVEALRDVHDLLECHRDVFTDRFYAHLLAFPQLRAMLGGDTEARLRQVQASYFSSLTAGEYGQDYIRERLRVGVAHQRIGLDPKWYIGAYRKYLAELQEMLWRRLQHQPGRFHAACDALLKIVCFDMGLALDTYAHASQRSLVQNQNYLEQVIDGMPAGLVVVDAGLRACSMNRMMAELLGVPDGLLDEQGLALEELIPCPDLARHAAEALASGAPHDNVLVTLDSRADGVRYVDFNIRRTRKDGAPILLLIGQDITFRRKARLRLQESEEFFRLTFNQAAVGIVLLGSDGRVLRTNSKMSHILGYSEIELLQRFFQQLTCEADLPDELALIRRLKAGEISDYQREKRLIRRDGVLVWVSVNVSSMRDANGNQRFICVIKDISRQKQAEEALLRMANHDALTGLPNRVLMQDRLGQAIMHAHRNGRQVALMFIDLDRFKHVNDSLGHDAGDALIVEIARRLSSSLRESDTVARQGGDEFVVVLPDLASEEDASTVACKLLENLFQPITLCGQEVFPSGSIGIAMYPRDGEDSATLLKCADSAMYGSKGQGGNHYSFYTAEMGEQAYEHLRMEGALQRALQRGEFLLHYQPVVDIGSGRVTGVEALLRWQPQDRGMVSPAEFIPLAEETGLIVPIGDWVLQTAMRQQVAWRQAGLPLVRISVNLSARQFLGQDVAQRVAGLLAQTGCDPSWLTLEITESVLMENPVAATETMGRLAEMGVQLAIDDFGTGYSSLASLKRFPIHSLKIDRSFVMDLTQDADDAAIVNAVIALAHSMKLNVIAEGVETTEQLAFLQEHGCDQMQGYCFSRPVAPERIEAMLRRESA</sequence>
<keyword evidence="9" id="KW-1185">Reference proteome</keyword>
<dbReference type="SMART" id="SM00052">
    <property type="entry name" value="EAL"/>
    <property type="match status" value="1"/>
</dbReference>
<dbReference type="InterPro" id="IPR000014">
    <property type="entry name" value="PAS"/>
</dbReference>
<feature type="domain" description="PAS" evidence="4">
    <location>
        <begin position="324"/>
        <end position="369"/>
    </location>
</feature>
<dbReference type="SMART" id="SM00091">
    <property type="entry name" value="PAS"/>
    <property type="match status" value="2"/>
</dbReference>
<organism evidence="8 9">
    <name type="scientific">Massilia consociata</name>
    <dbReference type="NCBI Taxonomy" id="760117"/>
    <lineage>
        <taxon>Bacteria</taxon>
        <taxon>Pseudomonadati</taxon>
        <taxon>Pseudomonadota</taxon>
        <taxon>Betaproteobacteria</taxon>
        <taxon>Burkholderiales</taxon>
        <taxon>Oxalobacteraceae</taxon>
        <taxon>Telluria group</taxon>
        <taxon>Massilia</taxon>
    </lineage>
</organism>
<dbReference type="InterPro" id="IPR035965">
    <property type="entry name" value="PAS-like_dom_sf"/>
</dbReference>
<proteinExistence type="predicted"/>
<dbReference type="Gene3D" id="3.20.20.450">
    <property type="entry name" value="EAL domain"/>
    <property type="match status" value="1"/>
</dbReference>
<dbReference type="SUPFAM" id="SSF141868">
    <property type="entry name" value="EAL domain-like"/>
    <property type="match status" value="1"/>
</dbReference>
<dbReference type="Pfam" id="PF08448">
    <property type="entry name" value="PAS_4"/>
    <property type="match status" value="1"/>
</dbReference>
<dbReference type="InterPro" id="IPR000160">
    <property type="entry name" value="GGDEF_dom"/>
</dbReference>
<evidence type="ECO:0000313" key="9">
    <source>
        <dbReference type="Proteomes" id="UP001589773"/>
    </source>
</evidence>
<dbReference type="SUPFAM" id="SSF55073">
    <property type="entry name" value="Nucleotide cyclase"/>
    <property type="match status" value="1"/>
</dbReference>
<accession>A0ABV6FI09</accession>
<dbReference type="PROSITE" id="PS50883">
    <property type="entry name" value="EAL"/>
    <property type="match status" value="1"/>
</dbReference>
<dbReference type="InterPro" id="IPR001610">
    <property type="entry name" value="PAC"/>
</dbReference>
<protein>
    <recommendedName>
        <fullName evidence="1">Diguanylate cyclase DosC</fullName>
    </recommendedName>
    <alternativeName>
        <fullName evidence="2">Direct oxygen-sensing cyclase</fullName>
    </alternativeName>
</protein>
<dbReference type="InterPro" id="IPR001633">
    <property type="entry name" value="EAL_dom"/>
</dbReference>
<evidence type="ECO:0000256" key="3">
    <source>
        <dbReference type="SAM" id="MobiDB-lite"/>
    </source>
</evidence>
<evidence type="ECO:0000256" key="1">
    <source>
        <dbReference type="ARBA" id="ARBA00015125"/>
    </source>
</evidence>
<evidence type="ECO:0000259" key="4">
    <source>
        <dbReference type="PROSITE" id="PS50112"/>
    </source>
</evidence>
<dbReference type="InterPro" id="IPR035919">
    <property type="entry name" value="EAL_sf"/>
</dbReference>
<dbReference type="InterPro" id="IPR012292">
    <property type="entry name" value="Globin/Proto"/>
</dbReference>
<feature type="domain" description="GGDEF" evidence="7">
    <location>
        <begin position="481"/>
        <end position="614"/>
    </location>
</feature>
<dbReference type="EMBL" id="JBHLWP010000013">
    <property type="protein sequence ID" value="MFC0253153.1"/>
    <property type="molecule type" value="Genomic_DNA"/>
</dbReference>
<dbReference type="InterPro" id="IPR009050">
    <property type="entry name" value="Globin-like_sf"/>
</dbReference>
<dbReference type="SUPFAM" id="SSF55785">
    <property type="entry name" value="PYP-like sensor domain (PAS domain)"/>
    <property type="match status" value="2"/>
</dbReference>
<evidence type="ECO:0000259" key="5">
    <source>
        <dbReference type="PROSITE" id="PS50113"/>
    </source>
</evidence>
<dbReference type="CDD" id="cd01948">
    <property type="entry name" value="EAL"/>
    <property type="match status" value="1"/>
</dbReference>
<dbReference type="Gene3D" id="1.10.490.10">
    <property type="entry name" value="Globins"/>
    <property type="match status" value="1"/>
</dbReference>
<dbReference type="NCBIfam" id="TIGR00254">
    <property type="entry name" value="GGDEF"/>
    <property type="match status" value="1"/>
</dbReference>
<dbReference type="SMART" id="SM00086">
    <property type="entry name" value="PAC"/>
    <property type="match status" value="1"/>
</dbReference>
<dbReference type="Pfam" id="PF00563">
    <property type="entry name" value="EAL"/>
    <property type="match status" value="1"/>
</dbReference>
<name>A0ABV6FI09_9BURK</name>
<dbReference type="InterPro" id="IPR013656">
    <property type="entry name" value="PAS_4"/>
</dbReference>
<reference evidence="8 9" key="1">
    <citation type="submission" date="2024-09" db="EMBL/GenBank/DDBJ databases">
        <authorList>
            <person name="Sun Q."/>
            <person name="Mori K."/>
        </authorList>
    </citation>
    <scope>NUCLEOTIDE SEQUENCE [LARGE SCALE GENOMIC DNA]</scope>
    <source>
        <strain evidence="8 9">CCM 7792</strain>
    </source>
</reference>
<dbReference type="PROSITE" id="PS50112">
    <property type="entry name" value="PAS"/>
    <property type="match status" value="1"/>
</dbReference>
<dbReference type="InterPro" id="IPR044398">
    <property type="entry name" value="Globin-sensor_dom"/>
</dbReference>
<dbReference type="PROSITE" id="PS50887">
    <property type="entry name" value="GGDEF"/>
    <property type="match status" value="1"/>
</dbReference>
<dbReference type="Proteomes" id="UP001589773">
    <property type="component" value="Unassembled WGS sequence"/>
</dbReference>
<dbReference type="Pfam" id="PF13426">
    <property type="entry name" value="PAS_9"/>
    <property type="match status" value="1"/>
</dbReference>
<dbReference type="PROSITE" id="PS50113">
    <property type="entry name" value="PAC"/>
    <property type="match status" value="1"/>
</dbReference>
<feature type="region of interest" description="Disordered" evidence="3">
    <location>
        <begin position="1"/>
        <end position="25"/>
    </location>
</feature>
<comment type="caution">
    <text evidence="8">The sequence shown here is derived from an EMBL/GenBank/DDBJ whole genome shotgun (WGS) entry which is preliminary data.</text>
</comment>
<feature type="domain" description="EAL" evidence="6">
    <location>
        <begin position="623"/>
        <end position="877"/>
    </location>
</feature>
<evidence type="ECO:0000256" key="2">
    <source>
        <dbReference type="ARBA" id="ARBA00029839"/>
    </source>
</evidence>
<dbReference type="Gene3D" id="3.30.70.270">
    <property type="match status" value="1"/>
</dbReference>
<dbReference type="NCBIfam" id="TIGR00229">
    <property type="entry name" value="sensory_box"/>
    <property type="match status" value="1"/>
</dbReference>